<dbReference type="EMBL" id="KT820662">
    <property type="protein sequence ID" value="ALH23177.1"/>
    <property type="molecule type" value="Genomic_DNA"/>
</dbReference>
<reference evidence="2 3" key="1">
    <citation type="journal article" date="2015" name="Genome Announc.">
        <title>The 474-Kilobase-Pair Complete Genome Sequence of CeV-01B, a Virus Infecting Haptolina (Chrysochromulina) ericina (Prymnesiophyceae).</title>
        <authorList>
            <person name="Gallot-Lavallee L."/>
            <person name="Pagarete A."/>
            <person name="Legendre M."/>
            <person name="Santini S."/>
            <person name="Sandaa R.A."/>
            <person name="Himmelbauer H."/>
            <person name="Ogata H."/>
            <person name="Bratbak G."/>
            <person name="Claverie J.M."/>
        </authorList>
    </citation>
    <scope>NUCLEOTIDE SEQUENCE [LARGE SCALE GENOMIC DNA]</scope>
    <source>
        <strain evidence="2">CeV-01B</strain>
    </source>
</reference>
<feature type="transmembrane region" description="Helical" evidence="1">
    <location>
        <begin position="159"/>
        <end position="179"/>
    </location>
</feature>
<evidence type="ECO:0000313" key="2">
    <source>
        <dbReference type="EMBL" id="ALH23177.1"/>
    </source>
</evidence>
<keyword evidence="3" id="KW-1185">Reference proteome</keyword>
<dbReference type="KEGG" id="vg:26049138"/>
<sequence length="300" mass="33596">MSSSDYNNLLGKIQNLQSVQKRLHTELNTLPPNSNFERQQLLITQIDNINSQKIALFKNLYSLNHVLQDEYNSSASDLQARTDMLQMVDAQLKSTQQRLREERNQNINNLRMTQINNYYSGYYGIYLKVFRYIIYTSIFLVIIVFLRQRYILSAGATNGLAFIIIVIAGYFILSTLFDLSNRNNMVISEYDFPVDADTKPEHANGDGAGGIGISGGWVDNLTQWKKDIKLLKEGECLGPACCVGDGLTFDKKKMVCKLDPGKATKNEGFTGGATLSPANINDANQALVVPSSKGDYYTNN</sequence>
<keyword evidence="1" id="KW-0812">Transmembrane</keyword>
<gene>
    <name evidence="2" type="ORF">ceV_271</name>
</gene>
<evidence type="ECO:0000256" key="1">
    <source>
        <dbReference type="SAM" id="Phobius"/>
    </source>
</evidence>
<evidence type="ECO:0000313" key="3">
    <source>
        <dbReference type="Proteomes" id="UP000203826"/>
    </source>
</evidence>
<accession>A0A0N7G7M2</accession>
<protein>
    <submittedName>
        <fullName evidence="2">Uncharacterized protein</fullName>
    </submittedName>
</protein>
<keyword evidence="1" id="KW-0472">Membrane</keyword>
<organism evidence="2 3">
    <name type="scientific">Chrysochromulina ericina virus CeV-01B</name>
    <dbReference type="NCBI Taxonomy" id="3070830"/>
    <lineage>
        <taxon>Viruses</taxon>
        <taxon>Varidnaviria</taxon>
        <taxon>Bamfordvirae</taxon>
        <taxon>Nucleocytoviricota</taxon>
        <taxon>Megaviricetes</taxon>
        <taxon>Imitervirales</taxon>
        <taxon>Mesomimiviridae</taxon>
        <taxon>Tethysvirus</taxon>
        <taxon>Tethysvirus raunefjordenense</taxon>
    </lineage>
</organism>
<keyword evidence="1" id="KW-1133">Transmembrane helix</keyword>
<dbReference type="Proteomes" id="UP000203826">
    <property type="component" value="Segment"/>
</dbReference>
<proteinExistence type="predicted"/>
<feature type="transmembrane region" description="Helical" evidence="1">
    <location>
        <begin position="129"/>
        <end position="147"/>
    </location>
</feature>
<name>A0A0N7G7M2_9VIRU</name>